<evidence type="ECO:0000256" key="10">
    <source>
        <dbReference type="ARBA" id="ARBA00023157"/>
    </source>
</evidence>
<evidence type="ECO:0000256" key="4">
    <source>
        <dbReference type="ARBA" id="ARBA00022475"/>
    </source>
</evidence>
<dbReference type="SUPFAM" id="SSF52799">
    <property type="entry name" value="(Phosphotyrosine protein) phosphatases II"/>
    <property type="match status" value="1"/>
</dbReference>
<dbReference type="AlphaFoldDB" id="A0A1Y1Z5R8"/>
<evidence type="ECO:0000256" key="5">
    <source>
        <dbReference type="ARBA" id="ARBA00022481"/>
    </source>
</evidence>
<keyword evidence="10" id="KW-1015">Disulfide bond</keyword>
<evidence type="ECO:0000256" key="14">
    <source>
        <dbReference type="ARBA" id="ARBA00057132"/>
    </source>
</evidence>
<keyword evidence="11" id="KW-0449">Lipoprotein</keyword>
<evidence type="ECO:0000256" key="11">
    <source>
        <dbReference type="ARBA" id="ARBA00023288"/>
    </source>
</evidence>
<dbReference type="GO" id="GO:0043542">
    <property type="term" value="P:endothelial cell migration"/>
    <property type="evidence" value="ECO:0007669"/>
    <property type="project" value="UniProtKB-ARBA"/>
</dbReference>
<evidence type="ECO:0000313" key="20">
    <source>
        <dbReference type="EMBL" id="ORY05599.1"/>
    </source>
</evidence>
<comment type="subunit">
    <text evidence="15">Interacts with tubulin.</text>
</comment>
<keyword evidence="7" id="KW-0378">Hydrolase</keyword>
<keyword evidence="12" id="KW-0636">Prenylation</keyword>
<proteinExistence type="predicted"/>
<feature type="transmembrane region" description="Helical" evidence="18">
    <location>
        <begin position="42"/>
        <end position="66"/>
    </location>
</feature>
<dbReference type="Gene3D" id="3.90.190.10">
    <property type="entry name" value="Protein tyrosine phosphatase superfamily"/>
    <property type="match status" value="1"/>
</dbReference>
<organism evidence="20 21">
    <name type="scientific">Basidiobolus meristosporus CBS 931.73</name>
    <dbReference type="NCBI Taxonomy" id="1314790"/>
    <lineage>
        <taxon>Eukaryota</taxon>
        <taxon>Fungi</taxon>
        <taxon>Fungi incertae sedis</taxon>
        <taxon>Zoopagomycota</taxon>
        <taxon>Entomophthoromycotina</taxon>
        <taxon>Basidiobolomycetes</taxon>
        <taxon>Basidiobolales</taxon>
        <taxon>Basidiobolaceae</taxon>
        <taxon>Basidiobolus</taxon>
    </lineage>
</organism>
<sequence length="323" mass="36765">MLYSITVCTIIIIRLRSARRSSMSFESAPSSGVKDPKVLTRAVIRISLYPLILCIVGIPFVFIMIIQLSTQSGYYISSYYTCEYSIALLGVLNGIAFVFDPVLYHCCSQIRRDLVTRYRVEEQYVVGGGFNFRRWFTRVFLLPKDADSESTLFSTRDDSMHWKSVEKDEETLHCPSDKTLPNYIPKLLEHGVKDLVRISDADNNYNIRPLEEVGINVHDEMKFDDGSVPSKTVVDNWLNLIYDNFANEEAIAVHCVSGIGRAPVLVTIALIELGMDSLDAIEYVRKQRRGALNRKQIAFLDSYKPRGGRRKSKGFFKKLFGKS</sequence>
<dbReference type="InterPro" id="IPR029021">
    <property type="entry name" value="Prot-tyrosine_phosphatase-like"/>
</dbReference>
<evidence type="ECO:0000256" key="8">
    <source>
        <dbReference type="ARBA" id="ARBA00022912"/>
    </source>
</evidence>
<evidence type="ECO:0000256" key="9">
    <source>
        <dbReference type="ARBA" id="ARBA00023136"/>
    </source>
</evidence>
<dbReference type="GO" id="GO:0004725">
    <property type="term" value="F:protein tyrosine phosphatase activity"/>
    <property type="evidence" value="ECO:0007669"/>
    <property type="project" value="UniProtKB-EC"/>
</dbReference>
<evidence type="ECO:0000256" key="17">
    <source>
        <dbReference type="ARBA" id="ARBA00082375"/>
    </source>
</evidence>
<dbReference type="EMBL" id="MCFE01000023">
    <property type="protein sequence ID" value="ORY05599.1"/>
    <property type="molecule type" value="Genomic_DNA"/>
</dbReference>
<evidence type="ECO:0000256" key="3">
    <source>
        <dbReference type="ARBA" id="ARBA00013064"/>
    </source>
</evidence>
<evidence type="ECO:0000256" key="15">
    <source>
        <dbReference type="ARBA" id="ARBA00064590"/>
    </source>
</evidence>
<keyword evidence="4" id="KW-1003">Cell membrane</keyword>
<protein>
    <recommendedName>
        <fullName evidence="16">Protein tyrosine phosphatase type IVA 3</fullName>
        <ecNumber evidence="3">3.1.3.48</ecNumber>
    </recommendedName>
    <alternativeName>
        <fullName evidence="17">Protein-tyrosine phosphatase 4a3</fullName>
    </alternativeName>
</protein>
<dbReference type="Proteomes" id="UP000193498">
    <property type="component" value="Unassembled WGS sequence"/>
</dbReference>
<keyword evidence="5" id="KW-0488">Methylation</keyword>
<comment type="catalytic activity">
    <reaction evidence="13">
        <text>O-phospho-L-tyrosyl-[protein] + H2O = L-tyrosyl-[protein] + phosphate</text>
        <dbReference type="Rhea" id="RHEA:10684"/>
        <dbReference type="Rhea" id="RHEA-COMP:10136"/>
        <dbReference type="Rhea" id="RHEA-COMP:20101"/>
        <dbReference type="ChEBI" id="CHEBI:15377"/>
        <dbReference type="ChEBI" id="CHEBI:43474"/>
        <dbReference type="ChEBI" id="CHEBI:46858"/>
        <dbReference type="ChEBI" id="CHEBI:61978"/>
        <dbReference type="EC" id="3.1.3.48"/>
    </reaction>
</comment>
<comment type="caution">
    <text evidence="20">The sequence shown here is derived from an EMBL/GenBank/DDBJ whole genome shotgun (WGS) entry which is preliminary data.</text>
</comment>
<reference evidence="20 21" key="1">
    <citation type="submission" date="2016-07" db="EMBL/GenBank/DDBJ databases">
        <title>Pervasive Adenine N6-methylation of Active Genes in Fungi.</title>
        <authorList>
            <consortium name="DOE Joint Genome Institute"/>
            <person name="Mondo S.J."/>
            <person name="Dannebaum R.O."/>
            <person name="Kuo R.C."/>
            <person name="Labutti K."/>
            <person name="Haridas S."/>
            <person name="Kuo A."/>
            <person name="Salamov A."/>
            <person name="Ahrendt S.R."/>
            <person name="Lipzen A."/>
            <person name="Sullivan W."/>
            <person name="Andreopoulos W.B."/>
            <person name="Clum A."/>
            <person name="Lindquist E."/>
            <person name="Daum C."/>
            <person name="Ramamoorthy G.K."/>
            <person name="Gryganskyi A."/>
            <person name="Culley D."/>
            <person name="Magnuson J.K."/>
            <person name="James T.Y."/>
            <person name="O'Malley M.A."/>
            <person name="Stajich J.E."/>
            <person name="Spatafora J.W."/>
            <person name="Visel A."/>
            <person name="Grigoriev I.V."/>
        </authorList>
    </citation>
    <scope>NUCLEOTIDE SEQUENCE [LARGE SCALE GENOMIC DNA]</scope>
    <source>
        <strain evidence="20 21">CBS 931.73</strain>
    </source>
</reference>
<dbReference type="FunFam" id="3.90.190.10:FF:000105">
    <property type="entry name" value="Protein tyrosine phosphatase type IVA 3"/>
    <property type="match status" value="1"/>
</dbReference>
<dbReference type="Pfam" id="PF22785">
    <property type="entry name" value="Tc-R-P"/>
    <property type="match status" value="1"/>
</dbReference>
<keyword evidence="18" id="KW-0812">Transmembrane</keyword>
<gene>
    <name evidence="20" type="ORF">K493DRAFT_404248</name>
</gene>
<dbReference type="STRING" id="1314790.A0A1Y1Z5R8"/>
<evidence type="ECO:0000256" key="18">
    <source>
        <dbReference type="SAM" id="Phobius"/>
    </source>
</evidence>
<keyword evidence="21" id="KW-1185">Reference proteome</keyword>
<dbReference type="PROSITE" id="PS50056">
    <property type="entry name" value="TYR_PHOSPHATASE_2"/>
    <property type="match status" value="1"/>
</dbReference>
<keyword evidence="8" id="KW-0904">Protein phosphatase</keyword>
<dbReference type="InterPro" id="IPR000387">
    <property type="entry name" value="Tyr_Pase_dom"/>
</dbReference>
<dbReference type="OrthoDB" id="5632at2759"/>
<evidence type="ECO:0000256" key="16">
    <source>
        <dbReference type="ARBA" id="ARBA00069015"/>
    </source>
</evidence>
<dbReference type="InParanoid" id="A0A1Y1Z5R8"/>
<dbReference type="InterPro" id="IPR050561">
    <property type="entry name" value="PTP"/>
</dbReference>
<dbReference type="GO" id="GO:0009966">
    <property type="term" value="P:regulation of signal transduction"/>
    <property type="evidence" value="ECO:0007669"/>
    <property type="project" value="UniProtKB-ARBA"/>
</dbReference>
<evidence type="ECO:0000259" key="19">
    <source>
        <dbReference type="PROSITE" id="PS50056"/>
    </source>
</evidence>
<evidence type="ECO:0000313" key="21">
    <source>
        <dbReference type="Proteomes" id="UP000193498"/>
    </source>
</evidence>
<evidence type="ECO:0000256" key="12">
    <source>
        <dbReference type="ARBA" id="ARBA00023289"/>
    </source>
</evidence>
<accession>A0A1Y1Z5R8</accession>
<keyword evidence="18" id="KW-1133">Transmembrane helix</keyword>
<name>A0A1Y1Z5R8_9FUNG</name>
<keyword evidence="9 18" id="KW-0472">Membrane</keyword>
<evidence type="ECO:0000256" key="13">
    <source>
        <dbReference type="ARBA" id="ARBA00051722"/>
    </source>
</evidence>
<keyword evidence="6" id="KW-0967">Endosome</keyword>
<evidence type="ECO:0000256" key="2">
    <source>
        <dbReference type="ARBA" id="ARBA00004412"/>
    </source>
</evidence>
<evidence type="ECO:0000256" key="7">
    <source>
        <dbReference type="ARBA" id="ARBA00022801"/>
    </source>
</evidence>
<dbReference type="GO" id="GO:0005886">
    <property type="term" value="C:plasma membrane"/>
    <property type="evidence" value="ECO:0007669"/>
    <property type="project" value="UniProtKB-SubCell"/>
</dbReference>
<feature type="transmembrane region" description="Helical" evidence="18">
    <location>
        <begin position="78"/>
        <end position="99"/>
    </location>
</feature>
<dbReference type="PANTHER" id="PTHR23339">
    <property type="entry name" value="TYROSINE SPECIFIC PROTEIN PHOSPHATASE AND DUAL SPECIFICITY PROTEIN PHOSPHATASE"/>
    <property type="match status" value="1"/>
</dbReference>
<evidence type="ECO:0000256" key="1">
    <source>
        <dbReference type="ARBA" id="ARBA00004236"/>
    </source>
</evidence>
<comment type="function">
    <text evidence="14">Protein tyrosine phosphatase which stimulates progression from G1 into S phase during mitosis. Enhances cell proliferation, cell motility and invasive activity, and promotes cancer metastasis. May be involved in the progression of cardiac hypertrophy by inhibiting intracellular calcium mobilization in response to angiotensin II.</text>
</comment>
<evidence type="ECO:0000256" key="6">
    <source>
        <dbReference type="ARBA" id="ARBA00022753"/>
    </source>
</evidence>
<dbReference type="GO" id="GO:0005769">
    <property type="term" value="C:early endosome"/>
    <property type="evidence" value="ECO:0007669"/>
    <property type="project" value="UniProtKB-SubCell"/>
</dbReference>
<feature type="domain" description="Tyrosine specific protein phosphatases" evidence="19">
    <location>
        <begin position="235"/>
        <end position="299"/>
    </location>
</feature>
<dbReference type="EC" id="3.1.3.48" evidence="3"/>
<comment type="subcellular location">
    <subcellularLocation>
        <location evidence="1">Cell membrane</location>
    </subcellularLocation>
    <subcellularLocation>
        <location evidence="2">Early endosome</location>
    </subcellularLocation>
</comment>